<proteinExistence type="predicted"/>
<dbReference type="AlphaFoldDB" id="T1IP65"/>
<dbReference type="SUPFAM" id="SSF48431">
    <property type="entry name" value="Lipovitellin-phosvitin complex, superhelical domain"/>
    <property type="match status" value="1"/>
</dbReference>
<dbReference type="InterPro" id="IPR039988">
    <property type="entry name" value="MTTP"/>
</dbReference>
<dbReference type="PhylomeDB" id="T1IP65"/>
<dbReference type="InterPro" id="IPR045811">
    <property type="entry name" value="MTP_lip-bd"/>
</dbReference>
<dbReference type="GO" id="GO:0016323">
    <property type="term" value="C:basolateral plasma membrane"/>
    <property type="evidence" value="ECO:0007669"/>
    <property type="project" value="TreeGrafter"/>
</dbReference>
<dbReference type="OMA" id="HVWGGSA"/>
<reference evidence="8" key="1">
    <citation type="submission" date="2011-05" db="EMBL/GenBank/DDBJ databases">
        <authorList>
            <person name="Richards S.R."/>
            <person name="Qu J."/>
            <person name="Jiang H."/>
            <person name="Jhangiani S.N."/>
            <person name="Agravi P."/>
            <person name="Goodspeed R."/>
            <person name="Gross S."/>
            <person name="Mandapat C."/>
            <person name="Jackson L."/>
            <person name="Mathew T."/>
            <person name="Pu L."/>
            <person name="Thornton R."/>
            <person name="Saada N."/>
            <person name="Wilczek-Boney K.B."/>
            <person name="Lee S."/>
            <person name="Kovar C."/>
            <person name="Wu Y."/>
            <person name="Scherer S.E."/>
            <person name="Worley K.C."/>
            <person name="Muzny D.M."/>
            <person name="Gibbs R."/>
        </authorList>
    </citation>
    <scope>NUCLEOTIDE SEQUENCE</scope>
    <source>
        <strain evidence="8">Brora</strain>
    </source>
</reference>
<comment type="caution">
    <text evidence="5">Lacks conserved residue(s) required for the propagation of feature annotation.</text>
</comment>
<evidence type="ECO:0000256" key="4">
    <source>
        <dbReference type="ARBA" id="ARBA00022824"/>
    </source>
</evidence>
<keyword evidence="4" id="KW-0256">Endoplasmic reticulum</keyword>
<sequence length="927" mass="103577">MASILSPCQLEAVVVTRDNPVALLHLPATIPTSHYNFSNHDTPNTILHYFTPLQPPPERFLFFCLEGFLFFPLVTTLQYEVGVSYEYQYKSVVSFTESRPDQSQVAFQVSSMIEVKSIWQNGDRQQLLLLKMQPQLLVKPKGKNLFEGHPSMLDSIPSNPVVFALDEGRITHFFATSNEDIDLLNLKRGVVSLFQLQQVTGETQEIDASGKCSVHYKISGKTTTKVKKSCWNNNQDTKNFLYIDKTFDTNLKSHQKVTYQFTADDFIIQAAEGEEQFHQDVMPLLSTAASVTSKQKMVLVKQIQEENPFQGNTIEQVVESVSKTLKTQLSLMDINLSKSQIKPHSQTLSAFVRERKDILSNKRLAKNKSANGFLQVLNYFRHSSKEEITAVLKDPKNKNILPSLLDLAAFAQTSEAFQSAMEILPNIHNPDTIERFLLALGVVPQPTEEMIQSIKGLIVGQDLKEPKLEETAILMLASLIRTHCKTNDNCKNKIPRAALNSLTLQLENCKDSSCFLTFLRAMRNAAQPSTIPLLMKVVEKGGKISTWALQALKAIPRQYISAEVKTSLMQVYNQIKRRHLSTTRLFAADVVLESDPTEEDINDIIKELFEVNEMSTYLLSRLKELAQNNYKLRDKLTKVLKQKNIDNYDVLSQPGISTAFTSLLAGHDETNITYGLHMELAKGGLVKQSIFDVIANHYQSSLPLISFSIFASGLSGLADEVVEDDNGDATAGIELTIMDAALRPYVFFVGQADLMSHVWSGTASEPTNILQGNFLVHDSHCRIALSSGFLLDFSSKGVTSVDMSGAVQVSLWNRNGHSDVTTKTATVIQSSARINSNLVSMSLQSSSATEGSLNFVTDTEFYESPAKMCTQMLQPDVLVKYVIRKTESIPNTKHRLQRTKKRTEMVLGKCFALHPKNDALCGIMLES</sequence>
<evidence type="ECO:0000256" key="2">
    <source>
        <dbReference type="ARBA" id="ARBA00022448"/>
    </source>
</evidence>
<dbReference type="Pfam" id="PF19444">
    <property type="entry name" value="MTP_lip_bd"/>
    <property type="match status" value="1"/>
</dbReference>
<name>T1IP65_STRMM</name>
<organism evidence="7 8">
    <name type="scientific">Strigamia maritima</name>
    <name type="common">European centipede</name>
    <name type="synonym">Geophilus maritimus</name>
    <dbReference type="NCBI Taxonomy" id="126957"/>
    <lineage>
        <taxon>Eukaryota</taxon>
        <taxon>Metazoa</taxon>
        <taxon>Ecdysozoa</taxon>
        <taxon>Arthropoda</taxon>
        <taxon>Myriapoda</taxon>
        <taxon>Chilopoda</taxon>
        <taxon>Pleurostigmophora</taxon>
        <taxon>Geophilomorpha</taxon>
        <taxon>Linotaeniidae</taxon>
        <taxon>Strigamia</taxon>
    </lineage>
</organism>
<keyword evidence="3" id="KW-0732">Signal</keyword>
<dbReference type="PROSITE" id="PS51211">
    <property type="entry name" value="VITELLOGENIN"/>
    <property type="match status" value="1"/>
</dbReference>
<accession>T1IP65</accession>
<dbReference type="GO" id="GO:0042157">
    <property type="term" value="P:lipoprotein metabolic process"/>
    <property type="evidence" value="ECO:0007669"/>
    <property type="project" value="TreeGrafter"/>
</dbReference>
<dbReference type="InterPro" id="IPR001747">
    <property type="entry name" value="Vitellogenin_N"/>
</dbReference>
<dbReference type="EMBL" id="JH431247">
    <property type="status" value="NOT_ANNOTATED_CDS"/>
    <property type="molecule type" value="Genomic_DNA"/>
</dbReference>
<evidence type="ECO:0000256" key="1">
    <source>
        <dbReference type="ARBA" id="ARBA00004240"/>
    </source>
</evidence>
<dbReference type="PANTHER" id="PTHR13024:SF0">
    <property type="entry name" value="MICROSOMAL TRIACYLGLYCEROL TRANSFER PROTEIN"/>
    <property type="match status" value="1"/>
</dbReference>
<keyword evidence="2" id="KW-0813">Transport</keyword>
<dbReference type="STRING" id="126957.T1IP65"/>
<dbReference type="Pfam" id="PF01347">
    <property type="entry name" value="Vitellogenin_N"/>
    <property type="match status" value="1"/>
</dbReference>
<dbReference type="Gene3D" id="2.30.230.10">
    <property type="entry name" value="Lipovitellin, beta-sheet shell regions, chain A"/>
    <property type="match status" value="1"/>
</dbReference>
<evidence type="ECO:0000256" key="3">
    <source>
        <dbReference type="ARBA" id="ARBA00022729"/>
    </source>
</evidence>
<dbReference type="GO" id="GO:0008289">
    <property type="term" value="F:lipid binding"/>
    <property type="evidence" value="ECO:0007669"/>
    <property type="project" value="InterPro"/>
</dbReference>
<dbReference type="SMART" id="SM00638">
    <property type="entry name" value="LPD_N"/>
    <property type="match status" value="1"/>
</dbReference>
<dbReference type="HOGENOM" id="CLU_014703_0_0_1"/>
<dbReference type="Gene3D" id="1.25.10.20">
    <property type="entry name" value="Vitellinogen, superhelical"/>
    <property type="match status" value="1"/>
</dbReference>
<dbReference type="GO" id="GO:0005783">
    <property type="term" value="C:endoplasmic reticulum"/>
    <property type="evidence" value="ECO:0007669"/>
    <property type="project" value="UniProtKB-SubCell"/>
</dbReference>
<evidence type="ECO:0000313" key="7">
    <source>
        <dbReference type="EnsemblMetazoa" id="SMAR002810-PA"/>
    </source>
</evidence>
<reference evidence="7" key="2">
    <citation type="submission" date="2015-02" db="UniProtKB">
        <authorList>
            <consortium name="EnsemblMetazoa"/>
        </authorList>
    </citation>
    <scope>IDENTIFICATION</scope>
</reference>
<dbReference type="eggNOG" id="KOG4337">
    <property type="taxonomic scope" value="Eukaryota"/>
</dbReference>
<dbReference type="Proteomes" id="UP000014500">
    <property type="component" value="Unassembled WGS sequence"/>
</dbReference>
<dbReference type="GO" id="GO:0005794">
    <property type="term" value="C:Golgi apparatus"/>
    <property type="evidence" value="ECO:0007669"/>
    <property type="project" value="TreeGrafter"/>
</dbReference>
<dbReference type="PANTHER" id="PTHR13024">
    <property type="entry name" value="MICROSOMAL TRIGLYCERIDE TRANSFER PROTEIN, LARGE SUBUNIT"/>
    <property type="match status" value="1"/>
</dbReference>
<evidence type="ECO:0000259" key="6">
    <source>
        <dbReference type="PROSITE" id="PS51211"/>
    </source>
</evidence>
<dbReference type="EnsemblMetazoa" id="SMAR002810-RA">
    <property type="protein sequence ID" value="SMAR002810-PA"/>
    <property type="gene ID" value="SMAR002810"/>
</dbReference>
<comment type="subcellular location">
    <subcellularLocation>
        <location evidence="1">Endoplasmic reticulum</location>
    </subcellularLocation>
</comment>
<dbReference type="InterPro" id="IPR011030">
    <property type="entry name" value="Lipovitellin_superhlx_dom"/>
</dbReference>
<dbReference type="SUPFAM" id="SSF56968">
    <property type="entry name" value="Lipovitellin-phosvitin complex, beta-sheet shell regions"/>
    <property type="match status" value="1"/>
</dbReference>
<dbReference type="GO" id="GO:0005548">
    <property type="term" value="F:phospholipid transporter activity"/>
    <property type="evidence" value="ECO:0007669"/>
    <property type="project" value="InterPro"/>
</dbReference>
<evidence type="ECO:0000256" key="5">
    <source>
        <dbReference type="PROSITE-ProRule" id="PRU00557"/>
    </source>
</evidence>
<dbReference type="InterPro" id="IPR015816">
    <property type="entry name" value="Vitellinogen_b-sht_N"/>
</dbReference>
<feature type="domain" description="Vitellogenin" evidence="6">
    <location>
        <begin position="79"/>
        <end position="707"/>
    </location>
</feature>
<protein>
    <recommendedName>
        <fullName evidence="6">Vitellogenin domain-containing protein</fullName>
    </recommendedName>
</protein>
<keyword evidence="8" id="KW-1185">Reference proteome</keyword>
<dbReference type="InterPro" id="IPR015819">
    <property type="entry name" value="Lipid_transp_b-sht_shell"/>
</dbReference>
<evidence type="ECO:0000313" key="8">
    <source>
        <dbReference type="Proteomes" id="UP000014500"/>
    </source>
</evidence>